<dbReference type="EMBL" id="CP009506">
    <property type="protein sequence ID" value="AKB30039.1"/>
    <property type="molecule type" value="Genomic_DNA"/>
</dbReference>
<reference evidence="3 4" key="1">
    <citation type="submission" date="2014-07" db="EMBL/GenBank/DDBJ databases">
        <title>Methanogenic archaea and the global carbon cycle.</title>
        <authorList>
            <person name="Henriksen J.R."/>
            <person name="Luke J."/>
            <person name="Reinhart S."/>
            <person name="Benedict M.N."/>
            <person name="Youngblut N.D."/>
            <person name="Metcalf M.E."/>
            <person name="Whitaker R.J."/>
            <person name="Metcalf W.W."/>
        </authorList>
    </citation>
    <scope>NUCLEOTIDE SEQUENCE [LARGE SCALE GENOMIC DNA]</scope>
    <source>
        <strain evidence="3 4">T4/M</strain>
    </source>
</reference>
<dbReference type="InterPro" id="IPR000182">
    <property type="entry name" value="GNAT_dom"/>
</dbReference>
<dbReference type="KEGG" id="msw:MSSIT_3320"/>
<dbReference type="HOGENOM" id="CLU_081246_0_0_2"/>
<protein>
    <submittedName>
        <fullName evidence="3">Beta-lysine acetyltransferase</fullName>
        <ecNumber evidence="3">2.3.1.-</ecNumber>
    </submittedName>
</protein>
<dbReference type="Gene3D" id="3.40.630.30">
    <property type="match status" value="1"/>
</dbReference>
<evidence type="ECO:0000313" key="3">
    <source>
        <dbReference type="EMBL" id="AKB30039.1"/>
    </source>
</evidence>
<accession>A0A0E3P7X0</accession>
<organism evidence="3 4">
    <name type="scientific">Methanosarcina siciliae T4/M</name>
    <dbReference type="NCBI Taxonomy" id="1434120"/>
    <lineage>
        <taxon>Archaea</taxon>
        <taxon>Methanobacteriati</taxon>
        <taxon>Methanobacteriota</taxon>
        <taxon>Stenosarchaea group</taxon>
        <taxon>Methanomicrobia</taxon>
        <taxon>Methanosarcinales</taxon>
        <taxon>Methanosarcinaceae</taxon>
        <taxon>Methanosarcina</taxon>
    </lineage>
</organism>
<keyword evidence="3" id="KW-0012">Acyltransferase</keyword>
<dbReference type="Pfam" id="PF00583">
    <property type="entry name" value="Acetyltransf_1"/>
    <property type="match status" value="1"/>
</dbReference>
<dbReference type="RefSeq" id="WP_048173785.1">
    <property type="nucleotide sequence ID" value="NZ_CP009506.1"/>
</dbReference>
<feature type="compositionally biased region" description="Basic residues" evidence="1">
    <location>
        <begin position="109"/>
        <end position="121"/>
    </location>
</feature>
<dbReference type="PATRIC" id="fig|1434120.4.peg.4309"/>
<evidence type="ECO:0000256" key="1">
    <source>
        <dbReference type="SAM" id="MobiDB-lite"/>
    </source>
</evidence>
<keyword evidence="3" id="KW-0808">Transferase</keyword>
<dbReference type="Proteomes" id="UP000033111">
    <property type="component" value="Chromosome"/>
</dbReference>
<gene>
    <name evidence="3" type="ORF">MSSIT_3320</name>
</gene>
<feature type="region of interest" description="Disordered" evidence="1">
    <location>
        <begin position="109"/>
        <end position="128"/>
    </location>
</feature>
<dbReference type="GO" id="GO:0008080">
    <property type="term" value="F:N-acetyltransferase activity"/>
    <property type="evidence" value="ECO:0007669"/>
    <property type="project" value="InterPro"/>
</dbReference>
<evidence type="ECO:0000313" key="4">
    <source>
        <dbReference type="Proteomes" id="UP000033111"/>
    </source>
</evidence>
<feature type="domain" description="N-acetyltransferase" evidence="2">
    <location>
        <begin position="140"/>
        <end position="291"/>
    </location>
</feature>
<dbReference type="InterPro" id="IPR016181">
    <property type="entry name" value="Acyl_CoA_acyltransferase"/>
</dbReference>
<dbReference type="CDD" id="cd04301">
    <property type="entry name" value="NAT_SF"/>
    <property type="match status" value="1"/>
</dbReference>
<dbReference type="InterPro" id="IPR022525">
    <property type="entry name" value="GNAT_AblB"/>
</dbReference>
<dbReference type="EC" id="2.3.1.-" evidence="3"/>
<dbReference type="OrthoDB" id="116527at2157"/>
<proteinExistence type="predicted"/>
<evidence type="ECO:0000259" key="2">
    <source>
        <dbReference type="PROSITE" id="PS51186"/>
    </source>
</evidence>
<name>A0A0E3P7X0_9EURY</name>
<dbReference type="GeneID" id="24862233"/>
<keyword evidence="4" id="KW-1185">Reference proteome</keyword>
<sequence length="291" mass="32623">MPGAGAELVIDYYNKRIKVMEFTGLFEALSGNLEALAEAEEMGKIIVYTLPKKGNEVRTCGYVEEGIIGGYYSGKDCHIFSSYPEIPRGISFQREKEDQILKNCLRKKRETGKRRQKKGGSRKMESWKQQKEKICLPEGYILRPAVQADASAMAALYRQGFQLYPAPLHMESYLLETMDSNVLYLLVEKRGEIVSLASAEMDPDNASAEITDCLTVLSERGKGLMKELIKALEEELSERNFLGSYTLCRASSPGINSSFASLGYTCTGRLVNNCRIGKGFEDMNIWSKLLK</sequence>
<dbReference type="PROSITE" id="PS51186">
    <property type="entry name" value="GNAT"/>
    <property type="match status" value="1"/>
</dbReference>
<dbReference type="AlphaFoldDB" id="A0A0E3P7X0"/>
<dbReference type="SUPFAM" id="SSF55729">
    <property type="entry name" value="Acyl-CoA N-acyltransferases (Nat)"/>
    <property type="match status" value="1"/>
</dbReference>
<dbReference type="NCBIfam" id="TIGR03827">
    <property type="entry name" value="GNAT_ablB"/>
    <property type="match status" value="1"/>
</dbReference>